<keyword evidence="1" id="KW-1133">Transmembrane helix</keyword>
<keyword evidence="3" id="KW-1185">Reference proteome</keyword>
<feature type="transmembrane region" description="Helical" evidence="1">
    <location>
        <begin position="12"/>
        <end position="33"/>
    </location>
</feature>
<comment type="caution">
    <text evidence="2">The sequence shown here is derived from an EMBL/GenBank/DDBJ whole genome shotgun (WGS) entry which is preliminary data.</text>
</comment>
<dbReference type="EMBL" id="JBEWLZ010000021">
    <property type="protein sequence ID" value="MET1492118.1"/>
    <property type="molecule type" value="Genomic_DNA"/>
</dbReference>
<evidence type="ECO:0000313" key="3">
    <source>
        <dbReference type="Proteomes" id="UP001548590"/>
    </source>
</evidence>
<proteinExistence type="predicted"/>
<keyword evidence="1" id="KW-0472">Membrane</keyword>
<evidence type="ECO:0000313" key="2">
    <source>
        <dbReference type="EMBL" id="MET1492118.1"/>
    </source>
</evidence>
<dbReference type="RefSeq" id="WP_345927917.1">
    <property type="nucleotide sequence ID" value="NZ_JBDIVF010000005.1"/>
</dbReference>
<evidence type="ECO:0000256" key="1">
    <source>
        <dbReference type="SAM" id="Phobius"/>
    </source>
</evidence>
<reference evidence="2 3" key="1">
    <citation type="submission" date="2024-07" db="EMBL/GenBank/DDBJ databases">
        <title>Uliginosibacterium paludis KCTC:42655.</title>
        <authorList>
            <person name="Kim M.K."/>
        </authorList>
    </citation>
    <scope>NUCLEOTIDE SEQUENCE [LARGE SCALE GENOMIC DNA]</scope>
    <source>
        <strain evidence="2 3">KCTC 42655</strain>
    </source>
</reference>
<gene>
    <name evidence="2" type="ORF">ABVT11_19935</name>
</gene>
<organism evidence="2 3">
    <name type="scientific">Uliginosibacterium paludis</name>
    <dbReference type="NCBI Taxonomy" id="1615952"/>
    <lineage>
        <taxon>Bacteria</taxon>
        <taxon>Pseudomonadati</taxon>
        <taxon>Pseudomonadota</taxon>
        <taxon>Betaproteobacteria</taxon>
        <taxon>Rhodocyclales</taxon>
        <taxon>Zoogloeaceae</taxon>
        <taxon>Uliginosibacterium</taxon>
    </lineage>
</organism>
<accession>A0ABV2CW34</accession>
<protein>
    <submittedName>
        <fullName evidence="2">Uncharacterized protein</fullName>
    </submittedName>
</protein>
<dbReference type="Proteomes" id="UP001548590">
    <property type="component" value="Unassembled WGS sequence"/>
</dbReference>
<sequence>MQIKSRPLRHILIGVSASVVANLCLVTALNVAFPTLPLAGFEALVAGNTATICACN</sequence>
<name>A0ABV2CW34_9RHOO</name>
<keyword evidence="1" id="KW-0812">Transmembrane</keyword>